<gene>
    <name evidence="1" type="ordered locus">Rsph17025_0795</name>
</gene>
<dbReference type="EMBL" id="CP000661">
    <property type="protein sequence ID" value="ABP69701.1"/>
    <property type="molecule type" value="Genomic_DNA"/>
</dbReference>
<dbReference type="HOGENOM" id="CLU_2481291_0_0_5"/>
<dbReference type="STRING" id="349102.Rsph17025_0795"/>
<reference evidence="1" key="1">
    <citation type="submission" date="2007-04" db="EMBL/GenBank/DDBJ databases">
        <title>Complete sequence of chromosome of Rhodobacter sphaeroides ATCC 17025.</title>
        <authorList>
            <consortium name="US DOE Joint Genome Institute"/>
            <person name="Copeland A."/>
            <person name="Lucas S."/>
            <person name="Lapidus A."/>
            <person name="Barry K."/>
            <person name="Detter J.C."/>
            <person name="Glavina del Rio T."/>
            <person name="Hammon N."/>
            <person name="Israni S."/>
            <person name="Dalin E."/>
            <person name="Tice H."/>
            <person name="Pitluck S."/>
            <person name="Chertkov O."/>
            <person name="Brettin T."/>
            <person name="Bruce D."/>
            <person name="Han C."/>
            <person name="Schmutz J."/>
            <person name="Larimer F."/>
            <person name="Land M."/>
            <person name="Hauser L."/>
            <person name="Kyrpides N."/>
            <person name="Kim E."/>
            <person name="Richardson P."/>
            <person name="Mackenzie C."/>
            <person name="Choudhary M."/>
            <person name="Donohue T.J."/>
            <person name="Kaplan S."/>
        </authorList>
    </citation>
    <scope>NUCLEOTIDE SEQUENCE [LARGE SCALE GENOMIC DNA]</scope>
    <source>
        <strain evidence="1">ATCC 17025</strain>
    </source>
</reference>
<dbReference type="KEGG" id="rsq:Rsph17025_0795"/>
<dbReference type="AlphaFoldDB" id="A4WQN7"/>
<name>A4WQN7_CERS5</name>
<organism evidence="1">
    <name type="scientific">Cereibacter sphaeroides (strain ATCC 17025 / ATH 2.4.3)</name>
    <name type="common">Rhodobacter sphaeroides</name>
    <dbReference type="NCBI Taxonomy" id="349102"/>
    <lineage>
        <taxon>Bacteria</taxon>
        <taxon>Pseudomonadati</taxon>
        <taxon>Pseudomonadota</taxon>
        <taxon>Alphaproteobacteria</taxon>
        <taxon>Rhodobacterales</taxon>
        <taxon>Paracoccaceae</taxon>
        <taxon>Cereibacter</taxon>
    </lineage>
</organism>
<sequence length="87" mass="9968">MEAQAFDSRQPQIFRRMCRGRGDRDASPVWSLHLVHRETGDVLRLNGMPLVIYTRDATEGLAALLEDRDPRLWRAEVSQVTASHQPL</sequence>
<dbReference type="BioCyc" id="RSPH349102:G1G8M-816-MONOMER"/>
<accession>A4WQN7</accession>
<proteinExistence type="predicted"/>
<protein>
    <submittedName>
        <fullName evidence="1">Uncharacterized protein</fullName>
    </submittedName>
</protein>
<evidence type="ECO:0000313" key="1">
    <source>
        <dbReference type="EMBL" id="ABP69701.1"/>
    </source>
</evidence>